<organism evidence="5 6">
    <name type="scientific">Halogeometricum salsisoli</name>
    <dbReference type="NCBI Taxonomy" id="2950536"/>
    <lineage>
        <taxon>Archaea</taxon>
        <taxon>Methanobacteriati</taxon>
        <taxon>Methanobacteriota</taxon>
        <taxon>Stenosarchaea group</taxon>
        <taxon>Halobacteria</taxon>
        <taxon>Halobacteriales</taxon>
        <taxon>Haloferacaceae</taxon>
        <taxon>Halogeometricum</taxon>
    </lineage>
</organism>
<protein>
    <submittedName>
        <fullName evidence="5">Helix-turn-helix domain-containing protein</fullName>
    </submittedName>
</protein>
<dbReference type="InterPro" id="IPR002831">
    <property type="entry name" value="Tscrpt_reg_TrmB_N"/>
</dbReference>
<evidence type="ECO:0000256" key="2">
    <source>
        <dbReference type="SAM" id="MobiDB-lite"/>
    </source>
</evidence>
<evidence type="ECO:0000259" key="3">
    <source>
        <dbReference type="Pfam" id="PF01978"/>
    </source>
</evidence>
<evidence type="ECO:0000256" key="1">
    <source>
        <dbReference type="ARBA" id="ARBA00007287"/>
    </source>
</evidence>
<gene>
    <name evidence="5" type="ORF">NDI76_16760</name>
</gene>
<accession>A0ABU2GHY5</accession>
<dbReference type="RefSeq" id="WP_310925300.1">
    <property type="nucleotide sequence ID" value="NZ_JAMQOP010000003.1"/>
</dbReference>
<dbReference type="InterPro" id="IPR051797">
    <property type="entry name" value="TrmB-like"/>
</dbReference>
<reference evidence="5 6" key="1">
    <citation type="submission" date="2022-06" db="EMBL/GenBank/DDBJ databases">
        <title>Halogeometricum sp. a new haloarchaeum isolate from saline soil.</title>
        <authorList>
            <person name="Strakova D."/>
            <person name="Galisteo C."/>
            <person name="Sanchez-Porro C."/>
            <person name="Ventosa A."/>
        </authorList>
    </citation>
    <scope>NUCLEOTIDE SEQUENCE [LARGE SCALE GENOMIC DNA]</scope>
    <source>
        <strain evidence="5 6">S1BR25-6</strain>
    </source>
</reference>
<keyword evidence="6" id="KW-1185">Reference proteome</keyword>
<dbReference type="SUPFAM" id="SSF46785">
    <property type="entry name" value="Winged helix' DNA-binding domain"/>
    <property type="match status" value="1"/>
</dbReference>
<feature type="compositionally biased region" description="Basic and acidic residues" evidence="2">
    <location>
        <begin position="102"/>
        <end position="114"/>
    </location>
</feature>
<comment type="caution">
    <text evidence="5">The sequence shown here is derived from an EMBL/GenBank/DDBJ whole genome shotgun (WGS) entry which is preliminary data.</text>
</comment>
<name>A0ABU2GHY5_9EURY</name>
<feature type="domain" description="Transcription regulator TrmB C-terminal" evidence="4">
    <location>
        <begin position="117"/>
        <end position="237"/>
    </location>
</feature>
<dbReference type="EMBL" id="JAMQOP010000003">
    <property type="protein sequence ID" value="MDS0300400.1"/>
    <property type="molecule type" value="Genomic_DNA"/>
</dbReference>
<dbReference type="PANTHER" id="PTHR34293:SF1">
    <property type="entry name" value="HTH-TYPE TRANSCRIPTIONAL REGULATOR TRMBL2"/>
    <property type="match status" value="1"/>
</dbReference>
<dbReference type="Gene3D" id="1.10.10.10">
    <property type="entry name" value="Winged helix-like DNA-binding domain superfamily/Winged helix DNA-binding domain"/>
    <property type="match status" value="1"/>
</dbReference>
<proteinExistence type="inferred from homology"/>
<evidence type="ECO:0000313" key="6">
    <source>
        <dbReference type="Proteomes" id="UP001257060"/>
    </source>
</evidence>
<dbReference type="InterPro" id="IPR021586">
    <property type="entry name" value="Tscrpt_reg_TrmB_C"/>
</dbReference>
<dbReference type="InterPro" id="IPR036388">
    <property type="entry name" value="WH-like_DNA-bd_sf"/>
</dbReference>
<dbReference type="InterPro" id="IPR036390">
    <property type="entry name" value="WH_DNA-bd_sf"/>
</dbReference>
<dbReference type="CDD" id="cd09124">
    <property type="entry name" value="PLDc_like_TrmB_middle"/>
    <property type="match status" value="1"/>
</dbReference>
<sequence length="249" mass="27681">MPTQSETAELLEWFGLSSYEASVFVALQRLGRGTAKEIANLSGVPRSQIYGAADSLQEQGLVEVQQSNPRTYRPIAVDEAIDQLKQRYERRTADAEQQLKQIRNERRSREEEQKEDVWTVSGAAAVTSRIAKIVSDTEEQLVVGIDEDSPLFEQLETQLAEKSEQGVEIIVVTESETVAERFEPFASVVRHRKGVGADVPRPQHVLIADDETILLGVQANEEETAIWSSGTNFAKVLIQLARSGMDQPS</sequence>
<comment type="similarity">
    <text evidence="1">Belongs to the transcriptional regulator TrmB family.</text>
</comment>
<dbReference type="Pfam" id="PF01978">
    <property type="entry name" value="TrmB"/>
    <property type="match status" value="1"/>
</dbReference>
<dbReference type="Proteomes" id="UP001257060">
    <property type="component" value="Unassembled WGS sequence"/>
</dbReference>
<dbReference type="PANTHER" id="PTHR34293">
    <property type="entry name" value="HTH-TYPE TRANSCRIPTIONAL REGULATOR TRMBL2"/>
    <property type="match status" value="1"/>
</dbReference>
<evidence type="ECO:0000259" key="4">
    <source>
        <dbReference type="Pfam" id="PF11495"/>
    </source>
</evidence>
<dbReference type="Pfam" id="PF11495">
    <property type="entry name" value="Regulator_TrmB"/>
    <property type="match status" value="1"/>
</dbReference>
<evidence type="ECO:0000313" key="5">
    <source>
        <dbReference type="EMBL" id="MDS0300400.1"/>
    </source>
</evidence>
<feature type="region of interest" description="Disordered" evidence="2">
    <location>
        <begin position="95"/>
        <end position="114"/>
    </location>
</feature>
<feature type="domain" description="Transcription regulator TrmB N-terminal" evidence="3">
    <location>
        <begin position="11"/>
        <end position="76"/>
    </location>
</feature>